<evidence type="ECO:0000256" key="1">
    <source>
        <dbReference type="SAM" id="MobiDB-lite"/>
    </source>
</evidence>
<feature type="region of interest" description="Disordered" evidence="1">
    <location>
        <begin position="203"/>
        <end position="230"/>
    </location>
</feature>
<proteinExistence type="predicted"/>
<dbReference type="Proteomes" id="UP000657421">
    <property type="component" value="Unassembled WGS sequence"/>
</dbReference>
<evidence type="ECO:0000313" key="2">
    <source>
        <dbReference type="EMBL" id="MBC8573086.1"/>
    </source>
</evidence>
<gene>
    <name evidence="2" type="ORF">H8716_08325</name>
</gene>
<organism evidence="2 3">
    <name type="scientific">Jingyaoa shaoxingensis</name>
    <dbReference type="NCBI Taxonomy" id="2763671"/>
    <lineage>
        <taxon>Bacteria</taxon>
        <taxon>Bacillati</taxon>
        <taxon>Bacillota</taxon>
        <taxon>Clostridia</taxon>
        <taxon>Lachnospirales</taxon>
        <taxon>Lachnospiraceae</taxon>
        <taxon>Jingyaoa</taxon>
    </lineage>
</organism>
<protein>
    <submittedName>
        <fullName evidence="2">PD-(D/E)XK nuclease family transposase</fullName>
    </submittedName>
</protein>
<reference evidence="2 3" key="1">
    <citation type="submission" date="2020-08" db="EMBL/GenBank/DDBJ databases">
        <title>Genome public.</title>
        <authorList>
            <person name="Liu C."/>
            <person name="Sun Q."/>
        </authorList>
    </citation>
    <scope>NUCLEOTIDE SEQUENCE [LARGE SCALE GENOMIC DNA]</scope>
    <source>
        <strain evidence="2 3">NSJ-46</strain>
    </source>
</reference>
<accession>A0ABR7N9L6</accession>
<dbReference type="EMBL" id="JACRSZ010000007">
    <property type="protein sequence ID" value="MBC8573086.1"/>
    <property type="molecule type" value="Genomic_DNA"/>
</dbReference>
<comment type="caution">
    <text evidence="2">The sequence shown here is derived from an EMBL/GenBank/DDBJ whole genome shotgun (WGS) entry which is preliminary data.</text>
</comment>
<dbReference type="Pfam" id="PF12784">
    <property type="entry name" value="PDDEXK_2"/>
    <property type="match status" value="1"/>
</dbReference>
<evidence type="ECO:0000313" key="3">
    <source>
        <dbReference type="Proteomes" id="UP000657421"/>
    </source>
</evidence>
<sequence length="244" mass="28488">MSDAFMRNVLKEKACTEYILQVIMGESELTVEDQVIQHDYKNLQGRSTIMDCVATDQKKRQMNIEIQQESKDASPQRSRYNSALLDMNTLNPGQSVKELPESYVIFITREDVMKEGLPIYHIQRNVNNTNRAFGDGSHILYVNSQIQDDTKLGRLMHDLHCKNADEMYNELLAARVRQLKETPEGVEYMCKEMDRIYGMGEEQGRAMERKNTERERKKAEREKNRADKLAKELERYHEKYGVLA</sequence>
<name>A0ABR7N9L6_9FIRM</name>
<keyword evidence="3" id="KW-1185">Reference proteome</keyword>